<dbReference type="Pfam" id="PF00376">
    <property type="entry name" value="MerR"/>
    <property type="match status" value="1"/>
</dbReference>
<feature type="region of interest" description="Disordered" evidence="5">
    <location>
        <begin position="134"/>
        <end position="153"/>
    </location>
</feature>
<evidence type="ECO:0000256" key="4">
    <source>
        <dbReference type="SAM" id="Coils"/>
    </source>
</evidence>
<dbReference type="NCBIfam" id="NF007069">
    <property type="entry name" value="PRK09514.1"/>
    <property type="match status" value="1"/>
</dbReference>
<protein>
    <submittedName>
        <fullName evidence="7">MerR family transcriptional regulator, Zn(II)-responsive regulator of zntA</fullName>
    </submittedName>
</protein>
<name>A0A1H4BIL3_ALKAM</name>
<dbReference type="NCBIfam" id="TIGR02043">
    <property type="entry name" value="ZntR"/>
    <property type="match status" value="1"/>
</dbReference>
<dbReference type="SUPFAM" id="SSF46955">
    <property type="entry name" value="Putative DNA-binding domain"/>
    <property type="match status" value="1"/>
</dbReference>
<feature type="coiled-coil region" evidence="4">
    <location>
        <begin position="78"/>
        <end position="112"/>
    </location>
</feature>
<dbReference type="GO" id="GO:0006351">
    <property type="term" value="P:DNA-templated transcription"/>
    <property type="evidence" value="ECO:0007669"/>
    <property type="project" value="InterPro"/>
</dbReference>
<keyword evidence="4" id="KW-0175">Coiled coil</keyword>
<gene>
    <name evidence="7" type="ORF">SAMN04488051_103380</name>
</gene>
<dbReference type="EMBL" id="FNRM01000003">
    <property type="protein sequence ID" value="SEA47970.1"/>
    <property type="molecule type" value="Genomic_DNA"/>
</dbReference>
<dbReference type="GO" id="GO:0003700">
    <property type="term" value="F:DNA-binding transcription factor activity"/>
    <property type="evidence" value="ECO:0007669"/>
    <property type="project" value="InterPro"/>
</dbReference>
<dbReference type="InterPro" id="IPR000551">
    <property type="entry name" value="MerR-type_HTH_dom"/>
</dbReference>
<dbReference type="InterPro" id="IPR011788">
    <property type="entry name" value="ZntR"/>
</dbReference>
<evidence type="ECO:0000256" key="2">
    <source>
        <dbReference type="ARBA" id="ARBA00023125"/>
    </source>
</evidence>
<dbReference type="Proteomes" id="UP000198773">
    <property type="component" value="Unassembled WGS sequence"/>
</dbReference>
<sequence>MKIGELVKRHGVSVDTLRFYEKQQLLNPSARSEAGYRLYNESDSKRLAFILRAKSVGFSLQQIRELLQIEDNKSEWQCADVKDKVQQKMQEIQQQMAELNRFHQALQQLDEACCGGPLSATECSILTALEQGQPARTEQHHHERTNNKEQIAC</sequence>
<evidence type="ECO:0000256" key="5">
    <source>
        <dbReference type="SAM" id="MobiDB-lite"/>
    </source>
</evidence>
<dbReference type="OrthoDB" id="9808480at2"/>
<dbReference type="Pfam" id="PF09278">
    <property type="entry name" value="MerR-DNA-bind"/>
    <property type="match status" value="1"/>
</dbReference>
<dbReference type="InterPro" id="IPR015358">
    <property type="entry name" value="Tscrpt_reg_MerR_DNA-bd"/>
</dbReference>
<dbReference type="Gene3D" id="1.10.1660.10">
    <property type="match status" value="1"/>
</dbReference>
<reference evidence="7 8" key="1">
    <citation type="submission" date="2016-10" db="EMBL/GenBank/DDBJ databases">
        <authorList>
            <person name="de Groot N.N."/>
        </authorList>
    </citation>
    <scope>NUCLEOTIDE SEQUENCE [LARGE SCALE GENOMIC DNA]</scope>
    <source>
        <strain evidence="7 8">CGMCC 1.3430</strain>
    </source>
</reference>
<dbReference type="PANTHER" id="PTHR30204:SF92">
    <property type="entry name" value="HTH-TYPE TRANSCRIPTIONAL REGULATOR ZNTR"/>
    <property type="match status" value="1"/>
</dbReference>
<dbReference type="InterPro" id="IPR009061">
    <property type="entry name" value="DNA-bd_dom_put_sf"/>
</dbReference>
<organism evidence="7 8">
    <name type="scientific">Alkalimonas amylolytica</name>
    <dbReference type="NCBI Taxonomy" id="152573"/>
    <lineage>
        <taxon>Bacteria</taxon>
        <taxon>Pseudomonadati</taxon>
        <taxon>Pseudomonadota</taxon>
        <taxon>Gammaproteobacteria</taxon>
        <taxon>Alkalimonas</taxon>
    </lineage>
</organism>
<feature type="compositionally biased region" description="Basic and acidic residues" evidence="5">
    <location>
        <begin position="137"/>
        <end position="147"/>
    </location>
</feature>
<keyword evidence="3" id="KW-0804">Transcription</keyword>
<feature type="domain" description="HTH merR-type" evidence="6">
    <location>
        <begin position="1"/>
        <end position="69"/>
    </location>
</feature>
<dbReference type="AlphaFoldDB" id="A0A1H4BIL3"/>
<dbReference type="PROSITE" id="PS50937">
    <property type="entry name" value="HTH_MERR_2"/>
    <property type="match status" value="1"/>
</dbReference>
<dbReference type="SMART" id="SM00422">
    <property type="entry name" value="HTH_MERR"/>
    <property type="match status" value="1"/>
</dbReference>
<proteinExistence type="predicted"/>
<keyword evidence="2" id="KW-0238">DNA-binding</keyword>
<evidence type="ECO:0000259" key="6">
    <source>
        <dbReference type="PROSITE" id="PS50937"/>
    </source>
</evidence>
<dbReference type="InterPro" id="IPR047057">
    <property type="entry name" value="MerR_fam"/>
</dbReference>
<evidence type="ECO:0000256" key="3">
    <source>
        <dbReference type="ARBA" id="ARBA00023163"/>
    </source>
</evidence>
<dbReference type="GO" id="GO:0003677">
    <property type="term" value="F:DNA binding"/>
    <property type="evidence" value="ECO:0007669"/>
    <property type="project" value="UniProtKB-KW"/>
</dbReference>
<dbReference type="PRINTS" id="PR00040">
    <property type="entry name" value="HTHMERR"/>
</dbReference>
<accession>A0A1H4BIL3</accession>
<keyword evidence="1" id="KW-0805">Transcription regulation</keyword>
<dbReference type="GO" id="GO:0008270">
    <property type="term" value="F:zinc ion binding"/>
    <property type="evidence" value="ECO:0007669"/>
    <property type="project" value="InterPro"/>
</dbReference>
<evidence type="ECO:0000313" key="8">
    <source>
        <dbReference type="Proteomes" id="UP000198773"/>
    </source>
</evidence>
<evidence type="ECO:0000256" key="1">
    <source>
        <dbReference type="ARBA" id="ARBA00023015"/>
    </source>
</evidence>
<dbReference type="STRING" id="152573.SAMN04488051_103380"/>
<keyword evidence="8" id="KW-1185">Reference proteome</keyword>
<evidence type="ECO:0000313" key="7">
    <source>
        <dbReference type="EMBL" id="SEA47970.1"/>
    </source>
</evidence>
<dbReference type="PANTHER" id="PTHR30204">
    <property type="entry name" value="REDOX-CYCLING DRUG-SENSING TRANSCRIPTIONAL ACTIVATOR SOXR"/>
    <property type="match status" value="1"/>
</dbReference>
<dbReference type="CDD" id="cd04770">
    <property type="entry name" value="HTH_HMRTR"/>
    <property type="match status" value="1"/>
</dbReference>